<protein>
    <submittedName>
        <fullName evidence="1">Uncharacterized protein</fullName>
    </submittedName>
</protein>
<comment type="caution">
    <text evidence="1">The sequence shown here is derived from an EMBL/GenBank/DDBJ whole genome shotgun (WGS) entry which is preliminary data.</text>
</comment>
<organism evidence="1 2">
    <name type="scientific">Vibrio crassostreae</name>
    <dbReference type="NCBI Taxonomy" id="246167"/>
    <lineage>
        <taxon>Bacteria</taxon>
        <taxon>Pseudomonadati</taxon>
        <taxon>Pseudomonadota</taxon>
        <taxon>Gammaproteobacteria</taxon>
        <taxon>Vibrionales</taxon>
        <taxon>Vibrionaceae</taxon>
        <taxon>Vibrio</taxon>
    </lineage>
</organism>
<dbReference type="EMBL" id="CCJX01000103">
    <property type="protein sequence ID" value="CDT36053.1"/>
    <property type="molecule type" value="Genomic_DNA"/>
</dbReference>
<accession>A0ABP1WV11</accession>
<dbReference type="Proteomes" id="UP000049077">
    <property type="component" value="Unassembled WGS sequence"/>
</dbReference>
<gene>
    <name evidence="1" type="ORF">VCR4J5_200381</name>
</gene>
<reference evidence="1 2" key="1">
    <citation type="submission" date="2014-06" db="EMBL/GenBank/DDBJ databases">
        <authorList>
            <person name="Le Roux F."/>
        </authorList>
    </citation>
    <scope>NUCLEOTIDE SEQUENCE [LARGE SCALE GENOMIC DNA]</scope>
    <source>
        <strain evidence="1 2">J5-4</strain>
    </source>
</reference>
<proteinExistence type="predicted"/>
<name>A0ABP1WV11_9VIBR</name>
<evidence type="ECO:0000313" key="2">
    <source>
        <dbReference type="Proteomes" id="UP000049077"/>
    </source>
</evidence>
<keyword evidence="2" id="KW-1185">Reference proteome</keyword>
<sequence length="34" mass="3869">MNENEYELLAQNGTTRYGLGNFNESFLSAVDSKR</sequence>
<evidence type="ECO:0000313" key="1">
    <source>
        <dbReference type="EMBL" id="CDT36053.1"/>
    </source>
</evidence>